<proteinExistence type="predicted"/>
<dbReference type="GO" id="GO:0055085">
    <property type="term" value="P:transmembrane transport"/>
    <property type="evidence" value="ECO:0007669"/>
    <property type="project" value="InterPro"/>
</dbReference>
<dbReference type="NCBIfam" id="TIGR04406">
    <property type="entry name" value="LPS_export_lptB"/>
    <property type="match status" value="1"/>
</dbReference>
<comment type="caution">
    <text evidence="5">The sequence shown here is derived from an EMBL/GenBank/DDBJ whole genome shotgun (WGS) entry which is preliminary data.</text>
</comment>
<evidence type="ECO:0000313" key="6">
    <source>
        <dbReference type="Proteomes" id="UP000809273"/>
    </source>
</evidence>
<evidence type="ECO:0000313" key="5">
    <source>
        <dbReference type="EMBL" id="MBN1574416.1"/>
    </source>
</evidence>
<evidence type="ECO:0000256" key="2">
    <source>
        <dbReference type="ARBA" id="ARBA00022741"/>
    </source>
</evidence>
<evidence type="ECO:0000259" key="4">
    <source>
        <dbReference type="PROSITE" id="PS50893"/>
    </source>
</evidence>
<reference evidence="5" key="1">
    <citation type="journal article" date="2021" name="Environ. Microbiol.">
        <title>Genomic characterization of three novel Desulfobacterota classes expand the metabolic and phylogenetic diversity of the phylum.</title>
        <authorList>
            <person name="Murphy C.L."/>
            <person name="Biggerstaff J."/>
            <person name="Eichhorn A."/>
            <person name="Ewing E."/>
            <person name="Shahan R."/>
            <person name="Soriano D."/>
            <person name="Stewart S."/>
            <person name="VanMol K."/>
            <person name="Walker R."/>
            <person name="Walters P."/>
            <person name="Elshahed M.S."/>
            <person name="Youssef N.H."/>
        </authorList>
    </citation>
    <scope>NUCLEOTIDE SEQUENCE</scope>
    <source>
        <strain evidence="5">Zod_Metabat.24</strain>
    </source>
</reference>
<keyword evidence="2" id="KW-0547">Nucleotide-binding</keyword>
<gene>
    <name evidence="5" type="primary">lptB</name>
    <name evidence="5" type="ORF">JW984_14555</name>
</gene>
<dbReference type="EMBL" id="JAFGIX010000078">
    <property type="protein sequence ID" value="MBN1574416.1"/>
    <property type="molecule type" value="Genomic_DNA"/>
</dbReference>
<dbReference type="FunFam" id="3.40.50.300:FF:000151">
    <property type="entry name" value="Lipopolysaccharide ABC transporter ATP-binding protein"/>
    <property type="match status" value="1"/>
</dbReference>
<dbReference type="SMART" id="SM00382">
    <property type="entry name" value="AAA"/>
    <property type="match status" value="1"/>
</dbReference>
<dbReference type="InterPro" id="IPR003439">
    <property type="entry name" value="ABC_transporter-like_ATP-bd"/>
</dbReference>
<dbReference type="InterPro" id="IPR003593">
    <property type="entry name" value="AAA+_ATPase"/>
</dbReference>
<keyword evidence="3 5" id="KW-0067">ATP-binding</keyword>
<dbReference type="GO" id="GO:0043190">
    <property type="term" value="C:ATP-binding cassette (ABC) transporter complex"/>
    <property type="evidence" value="ECO:0007669"/>
    <property type="project" value="InterPro"/>
</dbReference>
<dbReference type="GO" id="GO:0005524">
    <property type="term" value="F:ATP binding"/>
    <property type="evidence" value="ECO:0007669"/>
    <property type="project" value="UniProtKB-KW"/>
</dbReference>
<dbReference type="Proteomes" id="UP000809273">
    <property type="component" value="Unassembled WGS sequence"/>
</dbReference>
<organism evidence="5 6">
    <name type="scientific">Candidatus Zymogenus saltonus</name>
    <dbReference type="NCBI Taxonomy" id="2844893"/>
    <lineage>
        <taxon>Bacteria</taxon>
        <taxon>Deltaproteobacteria</taxon>
        <taxon>Candidatus Zymogenia</taxon>
        <taxon>Candidatus Zymogeniales</taxon>
        <taxon>Candidatus Zymogenaceae</taxon>
        <taxon>Candidatus Zymogenus</taxon>
    </lineage>
</organism>
<dbReference type="CDD" id="cd03218">
    <property type="entry name" value="ABC_YhbG"/>
    <property type="match status" value="1"/>
</dbReference>
<dbReference type="PANTHER" id="PTHR45772:SF10">
    <property type="entry name" value="LIPOPOLYSACCHARIDE EXPORT SYSTEM ATP-BINDING PROTEIN LPTB"/>
    <property type="match status" value="1"/>
</dbReference>
<evidence type="ECO:0000256" key="3">
    <source>
        <dbReference type="ARBA" id="ARBA00022840"/>
    </source>
</evidence>
<accession>A0A9D8KGN7</accession>
<dbReference type="PROSITE" id="PS50893">
    <property type="entry name" value="ABC_TRANSPORTER_2"/>
    <property type="match status" value="1"/>
</dbReference>
<dbReference type="Pfam" id="PF00005">
    <property type="entry name" value="ABC_tran"/>
    <property type="match status" value="1"/>
</dbReference>
<dbReference type="InterPro" id="IPR051120">
    <property type="entry name" value="ABC_AA/LPS_Transport"/>
</dbReference>
<dbReference type="SUPFAM" id="SSF52540">
    <property type="entry name" value="P-loop containing nucleoside triphosphate hydrolases"/>
    <property type="match status" value="1"/>
</dbReference>
<sequence>MSDNNKHTLKVNGLTKAFKGRTVVDHVNLTVESGEIVGLLGPNGAGKTTSFYMIIGILKPDGGEILLNGKNIGEFPMHMRARSGITYLPQESSIFRKMTVEENIMAILETLPMSISEREERCGKLLSELKISHLAKNMAYSLSGGERRRVEITRALVTSPKFILLDEPFSGIDPIIVNDIQNIILSLKSRNIGIIITDHNVRETLGICDRAYILNEGNILIDGTPKKITNSQKAKEIYLGEKFRL</sequence>
<dbReference type="InterPro" id="IPR027417">
    <property type="entry name" value="P-loop_NTPase"/>
</dbReference>
<dbReference type="Gene3D" id="3.40.50.300">
    <property type="entry name" value="P-loop containing nucleotide triphosphate hydrolases"/>
    <property type="match status" value="1"/>
</dbReference>
<protein>
    <submittedName>
        <fullName evidence="5">LPS export ABC transporter ATP-binding protein</fullName>
    </submittedName>
</protein>
<dbReference type="GO" id="GO:0016887">
    <property type="term" value="F:ATP hydrolysis activity"/>
    <property type="evidence" value="ECO:0007669"/>
    <property type="project" value="InterPro"/>
</dbReference>
<dbReference type="AlphaFoldDB" id="A0A9D8KGN7"/>
<evidence type="ECO:0000256" key="1">
    <source>
        <dbReference type="ARBA" id="ARBA00022448"/>
    </source>
</evidence>
<reference evidence="5" key="2">
    <citation type="submission" date="2021-01" db="EMBL/GenBank/DDBJ databases">
        <authorList>
            <person name="Hahn C.R."/>
            <person name="Youssef N.H."/>
            <person name="Elshahed M."/>
        </authorList>
    </citation>
    <scope>NUCLEOTIDE SEQUENCE</scope>
    <source>
        <strain evidence="5">Zod_Metabat.24</strain>
    </source>
</reference>
<dbReference type="PANTHER" id="PTHR45772">
    <property type="entry name" value="CONSERVED COMPONENT OF ABC TRANSPORTER FOR NATURAL AMINO ACIDS-RELATED"/>
    <property type="match status" value="1"/>
</dbReference>
<feature type="domain" description="ABC transporter" evidence="4">
    <location>
        <begin position="9"/>
        <end position="241"/>
    </location>
</feature>
<name>A0A9D8KGN7_9DELT</name>
<dbReference type="InterPro" id="IPR030921">
    <property type="entry name" value="LPS_export_LptB"/>
</dbReference>
<keyword evidence="1" id="KW-0813">Transport</keyword>